<name>A0A346NJM7_9ALTE</name>
<dbReference type="RefSeq" id="WP_117315754.1">
    <property type="nucleotide sequence ID" value="NZ_CP031769.1"/>
</dbReference>
<dbReference type="Gene3D" id="3.40.50.2000">
    <property type="entry name" value="Glycogen Phosphorylase B"/>
    <property type="match status" value="1"/>
</dbReference>
<dbReference type="PANTHER" id="PTHR21015">
    <property type="entry name" value="UDP-N-ACETYLGLUCOSAMINE--N-ACETYLMURAMYL-(PENTAPEPTIDE) PYROPHOSPHORYL-UNDECAPRENOL N-ACETYLGLUCOSAMINE TRANSFERASE 1"/>
    <property type="match status" value="1"/>
</dbReference>
<evidence type="ECO:0000256" key="2">
    <source>
        <dbReference type="PIRSR" id="PIRSR620023-2"/>
    </source>
</evidence>
<dbReference type="EC" id="3.6.1.57" evidence="4"/>
<reference evidence="4 5" key="1">
    <citation type="submission" date="2018-08" db="EMBL/GenBank/DDBJ databases">
        <title>Salinimonas sediminis sp. nov., a piezophilic bacterium isolated from a deep-sea sediment sample from the New Britain Trench.</title>
        <authorList>
            <person name="Cao J."/>
        </authorList>
    </citation>
    <scope>NUCLEOTIDE SEQUENCE [LARGE SCALE GENOMIC DNA]</scope>
    <source>
        <strain evidence="4 5">N102</strain>
    </source>
</reference>
<keyword evidence="5" id="KW-1185">Reference proteome</keyword>
<feature type="domain" description="Glycosyl transferase family 28 C-terminal" evidence="3">
    <location>
        <begin position="188"/>
        <end position="331"/>
    </location>
</feature>
<evidence type="ECO:0000313" key="5">
    <source>
        <dbReference type="Proteomes" id="UP000262073"/>
    </source>
</evidence>
<dbReference type="GO" id="GO:0016787">
    <property type="term" value="F:hydrolase activity"/>
    <property type="evidence" value="ECO:0007669"/>
    <property type="project" value="UniProtKB-KW"/>
</dbReference>
<feature type="binding site" evidence="2">
    <location>
        <position position="169"/>
    </location>
    <ligand>
        <name>substrate</name>
    </ligand>
</feature>
<dbReference type="KEGG" id="salm:D0Y50_04690"/>
<dbReference type="GO" id="GO:0016758">
    <property type="term" value="F:hexosyltransferase activity"/>
    <property type="evidence" value="ECO:0007669"/>
    <property type="project" value="InterPro"/>
</dbReference>
<dbReference type="InterPro" id="IPR020023">
    <property type="entry name" value="PseG"/>
</dbReference>
<dbReference type="AlphaFoldDB" id="A0A346NJM7"/>
<protein>
    <submittedName>
        <fullName evidence="4">UDP-2,4-diacetamido-2,4, 6-trideoxy-beta-L-altropyranose hydrolase</fullName>
        <ecNumber evidence="4">3.6.1.57</ecNumber>
    </submittedName>
</protein>
<dbReference type="Proteomes" id="UP000262073">
    <property type="component" value="Chromosome"/>
</dbReference>
<accession>A0A346NJM7</accession>
<organism evidence="4 5">
    <name type="scientific">Salinimonas sediminis</name>
    <dbReference type="NCBI Taxonomy" id="2303538"/>
    <lineage>
        <taxon>Bacteria</taxon>
        <taxon>Pseudomonadati</taxon>
        <taxon>Pseudomonadota</taxon>
        <taxon>Gammaproteobacteria</taxon>
        <taxon>Alteromonadales</taxon>
        <taxon>Alteromonadaceae</taxon>
        <taxon>Alteromonas/Salinimonas group</taxon>
        <taxon>Salinimonas</taxon>
    </lineage>
</organism>
<evidence type="ECO:0000259" key="3">
    <source>
        <dbReference type="Pfam" id="PF04101"/>
    </source>
</evidence>
<dbReference type="EMBL" id="CP031769">
    <property type="protein sequence ID" value="AXR05734.1"/>
    <property type="molecule type" value="Genomic_DNA"/>
</dbReference>
<gene>
    <name evidence="4" type="primary">pseG</name>
    <name evidence="4" type="ORF">D0Y50_04690</name>
</gene>
<dbReference type="InterPro" id="IPR007235">
    <property type="entry name" value="Glyco_trans_28_C"/>
</dbReference>
<dbReference type="Gene3D" id="3.40.50.11190">
    <property type="match status" value="1"/>
</dbReference>
<dbReference type="NCBIfam" id="TIGR03590">
    <property type="entry name" value="PseG"/>
    <property type="match status" value="1"/>
</dbReference>
<evidence type="ECO:0000313" key="4">
    <source>
        <dbReference type="EMBL" id="AXR05734.1"/>
    </source>
</evidence>
<sequence>MNIIFRVDASTHIGTGHMARCLTLAKALVQAPACGQPDKSVPVTCTFVCQALPGHWQSTIEQAGFDCHLLPAMAINNQLEDAALTCAAFGESLPADLLIIDHYALDETFSQAMRAQVSHIMVIDDLANRKHDCDLLLDQNLFADMATRYQGLVGPATRQLLGPQYALLRDEFYQPALPRQANRVLVSFGGADEHNLTNLTLDALLRLKESALQVDIVVGQSYPWTTALSERVATLPWVTLHIHCNYMARLMQQASIMVGSGGTTHWERCITGLPGIIITVADNQQATTRHLNMLGACNWLGDHQQIKPSQLQLAIEALQGDSLRHNNMSNTARRLVPKSAGTAWVVDEILALIRGHNG</sequence>
<dbReference type="PANTHER" id="PTHR21015:SF22">
    <property type="entry name" value="GLYCOSYLTRANSFERASE"/>
    <property type="match status" value="1"/>
</dbReference>
<feature type="binding site" evidence="2">
    <location>
        <position position="267"/>
    </location>
    <ligand>
        <name>substrate</name>
    </ligand>
</feature>
<dbReference type="OrthoDB" id="9788924at2"/>
<keyword evidence="4" id="KW-0378">Hydrolase</keyword>
<dbReference type="SUPFAM" id="SSF53756">
    <property type="entry name" value="UDP-Glycosyltransferase/glycogen phosphorylase"/>
    <property type="match status" value="1"/>
</dbReference>
<feature type="active site" description="Proton acceptor" evidence="1">
    <location>
        <position position="17"/>
    </location>
</feature>
<evidence type="ECO:0000256" key="1">
    <source>
        <dbReference type="PIRSR" id="PIRSR620023-1"/>
    </source>
</evidence>
<dbReference type="Pfam" id="PF04101">
    <property type="entry name" value="Glyco_tran_28_C"/>
    <property type="match status" value="1"/>
</dbReference>
<proteinExistence type="predicted"/>